<dbReference type="Pfam" id="PF03816">
    <property type="entry name" value="LytR_cpsA_psr"/>
    <property type="match status" value="1"/>
</dbReference>
<evidence type="ECO:0000313" key="4">
    <source>
        <dbReference type="Proteomes" id="UP001199916"/>
    </source>
</evidence>
<gene>
    <name evidence="3" type="ORF">LQV63_02595</name>
</gene>
<proteinExistence type="inferred from homology"/>
<dbReference type="Gene3D" id="3.40.630.190">
    <property type="entry name" value="LCP protein"/>
    <property type="match status" value="1"/>
</dbReference>
<protein>
    <submittedName>
        <fullName evidence="3">LCP family protein</fullName>
    </submittedName>
</protein>
<evidence type="ECO:0000256" key="1">
    <source>
        <dbReference type="ARBA" id="ARBA00006068"/>
    </source>
</evidence>
<dbReference type="Proteomes" id="UP001199916">
    <property type="component" value="Unassembled WGS sequence"/>
</dbReference>
<dbReference type="PANTHER" id="PTHR33392:SF6">
    <property type="entry name" value="POLYISOPRENYL-TEICHOIC ACID--PEPTIDOGLYCAN TEICHOIC ACID TRANSFERASE TAGU"/>
    <property type="match status" value="1"/>
</dbReference>
<organism evidence="3 4">
    <name type="scientific">Paenibacillus profundus</name>
    <dbReference type="NCBI Taxonomy" id="1173085"/>
    <lineage>
        <taxon>Bacteria</taxon>
        <taxon>Bacillati</taxon>
        <taxon>Bacillota</taxon>
        <taxon>Bacilli</taxon>
        <taxon>Bacillales</taxon>
        <taxon>Paenibacillaceae</taxon>
        <taxon>Paenibacillus</taxon>
    </lineage>
</organism>
<dbReference type="NCBIfam" id="TIGR00350">
    <property type="entry name" value="lytR_cpsA_psr"/>
    <property type="match status" value="1"/>
</dbReference>
<evidence type="ECO:0000313" key="3">
    <source>
        <dbReference type="EMBL" id="MCE5168211.1"/>
    </source>
</evidence>
<keyword evidence="4" id="KW-1185">Reference proteome</keyword>
<sequence>MRKYKKWGIVLLAVVILAIGGFLFRKQLAVLAFDMFLSERVEKTLEQTYKPIIGKIEVIREENTPFSLLLLGIDQRDKEAGRSDSIIYSIVRPKENRILLLSIPRDAYAELVGKDIQDKIAHAYAFGEAKMSVESVENLLQQPVNHYAAINFTGFKDVVDALDGVKLPITQDIVNKHWSHDKFRIEANKPIYNGLEALNYVRYREDSDMNRTMRNRIFLQAVMERAVELDKIGRIPELMEIAGDNFTTDMLPKDMIDLAKSIIAKDSLPAFSSYMLDGEGAMINGIWYYMLDDEDLQYARQLIENWLDPTVDSERLMEPKEKA</sequence>
<accession>A0ABS8Y9T5</accession>
<comment type="caution">
    <text evidence="3">The sequence shown here is derived from an EMBL/GenBank/DDBJ whole genome shotgun (WGS) entry which is preliminary data.</text>
</comment>
<dbReference type="EMBL" id="JAJNBZ010000001">
    <property type="protein sequence ID" value="MCE5168211.1"/>
    <property type="molecule type" value="Genomic_DNA"/>
</dbReference>
<dbReference type="RefSeq" id="WP_233695519.1">
    <property type="nucleotide sequence ID" value="NZ_JAJNBZ010000001.1"/>
</dbReference>
<dbReference type="InterPro" id="IPR050922">
    <property type="entry name" value="LytR/CpsA/Psr_CW_biosynth"/>
</dbReference>
<evidence type="ECO:0000259" key="2">
    <source>
        <dbReference type="Pfam" id="PF03816"/>
    </source>
</evidence>
<dbReference type="PANTHER" id="PTHR33392">
    <property type="entry name" value="POLYISOPRENYL-TEICHOIC ACID--PEPTIDOGLYCAN TEICHOIC ACID TRANSFERASE TAGU"/>
    <property type="match status" value="1"/>
</dbReference>
<comment type="similarity">
    <text evidence="1">Belongs to the LytR/CpsA/Psr (LCP) family.</text>
</comment>
<reference evidence="3 4" key="1">
    <citation type="submission" date="2021-11" db="EMBL/GenBank/DDBJ databases">
        <title>Draft genome sequence of Paenibacillus profundus YoMME, a new Gram-positive bacteria with exoelectrogenic properties.</title>
        <authorList>
            <person name="Hubenova Y."/>
            <person name="Hubenova E."/>
            <person name="Manasiev Y."/>
            <person name="Peykov S."/>
            <person name="Mitov M."/>
        </authorList>
    </citation>
    <scope>NUCLEOTIDE SEQUENCE [LARGE SCALE GENOMIC DNA]</scope>
    <source>
        <strain evidence="3 4">YoMME</strain>
    </source>
</reference>
<dbReference type="InterPro" id="IPR004474">
    <property type="entry name" value="LytR_CpsA_psr"/>
</dbReference>
<feature type="domain" description="Cell envelope-related transcriptional attenuator" evidence="2">
    <location>
        <begin position="82"/>
        <end position="226"/>
    </location>
</feature>
<name>A0ABS8Y9T5_9BACL</name>